<dbReference type="PANTHER" id="PTHR22674:SF6">
    <property type="entry name" value="NTPASE KAP FAMILY P-LOOP DOMAIN-CONTAINING PROTEIN 1"/>
    <property type="match status" value="1"/>
</dbReference>
<proteinExistence type="predicted"/>
<dbReference type="SUPFAM" id="SSF52540">
    <property type="entry name" value="P-loop containing nucleoside triphosphate hydrolases"/>
    <property type="match status" value="1"/>
</dbReference>
<dbReference type="PANTHER" id="PTHR22674">
    <property type="entry name" value="NTPASE, KAP FAMILY P-LOOP DOMAIN-CONTAINING 1"/>
    <property type="match status" value="1"/>
</dbReference>
<sequence length="714" mass="78667">MNINSYSVSLGLDQPLEPETAADNDLLMRDGFVKRVTSLIDQLSPTRGFVVSIEGKWGSGKSSVLNMIKAELGARPTSSRPVCINFEPWLIGDRHALLQLFLTSLGTAIQLRDSNTKAKSIAAALDAYSELFDIVALIPGAAPLAALAKVLTKKGGEATGKIATMKESTLESRKQAVQEALKAYDRSVVVFIDDIDRLSAPEVYEMIRIIKAVGDFQNVGYIVAWDPDYVIRALKSLEIPMAATYLDKIVQVRQTLPKISAAAHAQLMSAATDRLNPEAQPAQFSEAETRLQQMYHDGLRELLETPRDIARLFNAVELIEPSLRGELALSDIIGLEALKQKAPAVFSLIQGNPEWFVGQLSRYSSPLDKAEDQSSRDALYKVLTASPQPKATISLVQFLFPYVSERDQHGIYDIRDAEGHIGSVRGLTIALQASVDAETISLMSIKKYISQPAERDSVIALLTAQNCPDFLKLLGDSQFLLSEDFDCLEGLALSVAQAVDQHPFNHPDVPTFGNLALTASKTIDQLLRNLTSSQTFKISLMIIRDPLSLSVAVMRFSGLGKWLEKTTVKDIYDFPLPDAVELERELVQNITRASEKNRLLSLCEPGLVLFNLPSYSSDACKLVFQYEQRNDPTLDVFISTLLQGPTTASGRTYVWPKDTAILEAYCSIPDLKSLAHSRLKETNLKHPFKAAWQVVAFGKGFYENGEPFEPVLGS</sequence>
<name>A0ABP7NUV6_9GAMM</name>
<feature type="domain" description="KAP NTPase" evidence="1">
    <location>
        <begin position="29"/>
        <end position="321"/>
    </location>
</feature>
<dbReference type="EMBL" id="BAABBO010000006">
    <property type="protein sequence ID" value="GAA3954436.1"/>
    <property type="molecule type" value="Genomic_DNA"/>
</dbReference>
<dbReference type="Proteomes" id="UP001501337">
    <property type="component" value="Unassembled WGS sequence"/>
</dbReference>
<dbReference type="Gene3D" id="3.40.50.300">
    <property type="entry name" value="P-loop containing nucleotide triphosphate hydrolases"/>
    <property type="match status" value="1"/>
</dbReference>
<dbReference type="InterPro" id="IPR011646">
    <property type="entry name" value="KAP_P-loop"/>
</dbReference>
<organism evidence="2 3">
    <name type="scientific">Allohahella marinimesophila</name>
    <dbReference type="NCBI Taxonomy" id="1054972"/>
    <lineage>
        <taxon>Bacteria</taxon>
        <taxon>Pseudomonadati</taxon>
        <taxon>Pseudomonadota</taxon>
        <taxon>Gammaproteobacteria</taxon>
        <taxon>Oceanospirillales</taxon>
        <taxon>Hahellaceae</taxon>
        <taxon>Allohahella</taxon>
    </lineage>
</organism>
<dbReference type="Pfam" id="PF07693">
    <property type="entry name" value="KAP_NTPase"/>
    <property type="match status" value="1"/>
</dbReference>
<dbReference type="InterPro" id="IPR052754">
    <property type="entry name" value="NTPase_KAP_P-loop"/>
</dbReference>
<comment type="caution">
    <text evidence="2">The sequence shown here is derived from an EMBL/GenBank/DDBJ whole genome shotgun (WGS) entry which is preliminary data.</text>
</comment>
<reference evidence="3" key="1">
    <citation type="journal article" date="2019" name="Int. J. Syst. Evol. Microbiol.">
        <title>The Global Catalogue of Microorganisms (GCM) 10K type strain sequencing project: providing services to taxonomists for standard genome sequencing and annotation.</title>
        <authorList>
            <consortium name="The Broad Institute Genomics Platform"/>
            <consortium name="The Broad Institute Genome Sequencing Center for Infectious Disease"/>
            <person name="Wu L."/>
            <person name="Ma J."/>
        </authorList>
    </citation>
    <scope>NUCLEOTIDE SEQUENCE [LARGE SCALE GENOMIC DNA]</scope>
    <source>
        <strain evidence="3">JCM 17555</strain>
    </source>
</reference>
<gene>
    <name evidence="2" type="ORF">GCM10022278_11430</name>
</gene>
<evidence type="ECO:0000259" key="1">
    <source>
        <dbReference type="Pfam" id="PF07693"/>
    </source>
</evidence>
<protein>
    <recommendedName>
        <fullName evidence="1">KAP NTPase domain-containing protein</fullName>
    </recommendedName>
</protein>
<keyword evidence="3" id="KW-1185">Reference proteome</keyword>
<accession>A0ABP7NUV6</accession>
<evidence type="ECO:0000313" key="3">
    <source>
        <dbReference type="Proteomes" id="UP001501337"/>
    </source>
</evidence>
<evidence type="ECO:0000313" key="2">
    <source>
        <dbReference type="EMBL" id="GAA3954436.1"/>
    </source>
</evidence>
<dbReference type="InterPro" id="IPR027417">
    <property type="entry name" value="P-loop_NTPase"/>
</dbReference>
<dbReference type="RefSeq" id="WP_344804215.1">
    <property type="nucleotide sequence ID" value="NZ_BAABBO010000006.1"/>
</dbReference>